<dbReference type="EMBL" id="AGNL01048164">
    <property type="protein sequence ID" value="EJK45900.1"/>
    <property type="molecule type" value="Genomic_DNA"/>
</dbReference>
<evidence type="ECO:0000256" key="3">
    <source>
        <dbReference type="SAM" id="Coils"/>
    </source>
</evidence>
<dbReference type="InterPro" id="IPR003591">
    <property type="entry name" value="Leu-rich_rpt_typical-subtyp"/>
</dbReference>
<proteinExistence type="predicted"/>
<dbReference type="Gene3D" id="3.80.10.10">
    <property type="entry name" value="Ribonuclease Inhibitor"/>
    <property type="match status" value="1"/>
</dbReference>
<dbReference type="SUPFAM" id="SSF52075">
    <property type="entry name" value="Outer arm dynein light chain 1"/>
    <property type="match status" value="1"/>
</dbReference>
<dbReference type="OrthoDB" id="44077at2759"/>
<dbReference type="InterPro" id="IPR032675">
    <property type="entry name" value="LRR_dom_sf"/>
</dbReference>
<organism evidence="4 5">
    <name type="scientific">Thalassiosira oceanica</name>
    <name type="common">Marine diatom</name>
    <dbReference type="NCBI Taxonomy" id="159749"/>
    <lineage>
        <taxon>Eukaryota</taxon>
        <taxon>Sar</taxon>
        <taxon>Stramenopiles</taxon>
        <taxon>Ochrophyta</taxon>
        <taxon>Bacillariophyta</taxon>
        <taxon>Coscinodiscophyceae</taxon>
        <taxon>Thalassiosirophycidae</taxon>
        <taxon>Thalassiosirales</taxon>
        <taxon>Thalassiosiraceae</taxon>
        <taxon>Thalassiosira</taxon>
    </lineage>
</organism>
<keyword evidence="3" id="KW-0175">Coiled coil</keyword>
<evidence type="ECO:0000313" key="4">
    <source>
        <dbReference type="EMBL" id="EJK45900.1"/>
    </source>
</evidence>
<comment type="caution">
    <text evidence="4">The sequence shown here is derived from an EMBL/GenBank/DDBJ whole genome shotgun (WGS) entry which is preliminary data.</text>
</comment>
<keyword evidence="1" id="KW-0433">Leucine-rich repeat</keyword>
<accession>K0R1Q8</accession>
<dbReference type="InterPro" id="IPR001611">
    <property type="entry name" value="Leu-rich_rpt"/>
</dbReference>
<dbReference type="PROSITE" id="PS51450">
    <property type="entry name" value="LRR"/>
    <property type="match status" value="3"/>
</dbReference>
<reference evidence="4 5" key="1">
    <citation type="journal article" date="2012" name="Genome Biol.">
        <title>Genome and low-iron response of an oceanic diatom adapted to chronic iron limitation.</title>
        <authorList>
            <person name="Lommer M."/>
            <person name="Specht M."/>
            <person name="Roy A.S."/>
            <person name="Kraemer L."/>
            <person name="Andreson R."/>
            <person name="Gutowska M.A."/>
            <person name="Wolf J."/>
            <person name="Bergner S.V."/>
            <person name="Schilhabel M.B."/>
            <person name="Klostermeier U.C."/>
            <person name="Beiko R.G."/>
            <person name="Rosenstiel P."/>
            <person name="Hippler M."/>
            <person name="Laroche J."/>
        </authorList>
    </citation>
    <scope>NUCLEOTIDE SEQUENCE [LARGE SCALE GENOMIC DNA]</scope>
    <source>
        <strain evidence="4 5">CCMP1005</strain>
    </source>
</reference>
<dbReference type="OMA" id="FHANSRI"/>
<gene>
    <name evidence="4" type="ORF">THAOC_35466</name>
</gene>
<evidence type="ECO:0000256" key="1">
    <source>
        <dbReference type="ARBA" id="ARBA00022614"/>
    </source>
</evidence>
<evidence type="ECO:0000256" key="2">
    <source>
        <dbReference type="ARBA" id="ARBA00022737"/>
    </source>
</evidence>
<dbReference type="PANTHER" id="PTHR48051:SF39">
    <property type="entry name" value="P53-INDUCED DEATH DOMAIN PROTEIN 1"/>
    <property type="match status" value="1"/>
</dbReference>
<dbReference type="eggNOG" id="KOG0619">
    <property type="taxonomic scope" value="Eukaryota"/>
</dbReference>
<feature type="coiled-coil region" evidence="3">
    <location>
        <begin position="203"/>
        <end position="230"/>
    </location>
</feature>
<dbReference type="PANTHER" id="PTHR48051">
    <property type="match status" value="1"/>
</dbReference>
<name>K0R1Q8_THAOC</name>
<keyword evidence="2" id="KW-0677">Repeat</keyword>
<dbReference type="InterPro" id="IPR050216">
    <property type="entry name" value="LRR_domain-containing"/>
</dbReference>
<dbReference type="Pfam" id="PF00560">
    <property type="entry name" value="LRR_1"/>
    <property type="match status" value="2"/>
</dbReference>
<dbReference type="GO" id="GO:0005737">
    <property type="term" value="C:cytoplasm"/>
    <property type="evidence" value="ECO:0007669"/>
    <property type="project" value="TreeGrafter"/>
</dbReference>
<keyword evidence="5" id="KW-1185">Reference proteome</keyword>
<dbReference type="SMART" id="SM00369">
    <property type="entry name" value="LRR_TYP"/>
    <property type="match status" value="3"/>
</dbReference>
<sequence length="277" mass="31924">MEEYDELDRGVQDDGSLNISHNTFSCLPGEILSFEVPLLHLHLKNNRLKDVKGVDKLVLLQTLDVSFNQLKSLECIGRCIRLKELDASHNQLEELPQELTQCRLLHIINAESNKIEVIPNTMADLFVLEELNLANNQLKSLPLDLCTIPTLKKLTCDGNPDLHLAPSNMRRGETILFCLRLQQKLSDALVPRQSSQEELTVQFTNLQHQLNEANHAISQLERDCKDLEEERPGTYINLKRRFMTVIGQIWQQILIHSKRAQECFTGWKNRHKTHPLR</sequence>
<protein>
    <submittedName>
        <fullName evidence="4">Uncharacterized protein</fullName>
    </submittedName>
</protein>
<dbReference type="AlphaFoldDB" id="K0R1Q8"/>
<dbReference type="Proteomes" id="UP000266841">
    <property type="component" value="Unassembled WGS sequence"/>
</dbReference>
<evidence type="ECO:0000313" key="5">
    <source>
        <dbReference type="Proteomes" id="UP000266841"/>
    </source>
</evidence>